<keyword evidence="5" id="KW-1185">Reference proteome</keyword>
<evidence type="ECO:0000256" key="2">
    <source>
        <dbReference type="SAM" id="MobiDB-lite"/>
    </source>
</evidence>
<evidence type="ECO:0000313" key="5">
    <source>
        <dbReference type="Proteomes" id="UP001059480"/>
    </source>
</evidence>
<reference evidence="4" key="1">
    <citation type="submission" date="2022-07" db="EMBL/GenBank/DDBJ databases">
        <authorList>
            <person name="Jung M.-Y."/>
            <person name="Lee M."/>
        </authorList>
    </citation>
    <scope>NUCLEOTIDE SEQUENCE</scope>
    <source>
        <strain evidence="4">S8</strain>
    </source>
</reference>
<evidence type="ECO:0000256" key="1">
    <source>
        <dbReference type="SAM" id="Coils"/>
    </source>
</evidence>
<feature type="compositionally biased region" description="Basic and acidic residues" evidence="2">
    <location>
        <begin position="140"/>
        <end position="154"/>
    </location>
</feature>
<gene>
    <name evidence="4" type="ORF">NPA36_01445</name>
</gene>
<reference evidence="4" key="3">
    <citation type="journal article" date="2023" name="Microbiol. Resour. Announc.">
        <title>Draft Genome Sequence of Granulicatella sp. Strain S8, Isolated from a Marine Fish, Seriola quinqueradiata.</title>
        <authorList>
            <person name="Lee M."/>
            <person name="Farooq A."/>
            <person name="Jeong J.B."/>
            <person name="Jung M.Y."/>
        </authorList>
    </citation>
    <scope>NUCLEOTIDE SEQUENCE</scope>
    <source>
        <strain evidence="4">S8</strain>
    </source>
</reference>
<reference evidence="4" key="2">
    <citation type="journal article" date="2023" name="Curr. Microbiol.">
        <title>Granulicatella seriolae sp. nov., a Novel Facultative Anaerobe Isolated from Yellowtail Marine Fish.</title>
        <authorList>
            <person name="Lee M."/>
            <person name="Choi Y.J."/>
            <person name="Farooq A."/>
            <person name="Jeong J.B."/>
            <person name="Jung M.Y."/>
        </authorList>
    </citation>
    <scope>NUCLEOTIDE SEQUENCE</scope>
    <source>
        <strain evidence="4">S8</strain>
    </source>
</reference>
<dbReference type="EMBL" id="JANHNZ010000001">
    <property type="protein sequence ID" value="MCQ9209231.1"/>
    <property type="molecule type" value="Genomic_DNA"/>
</dbReference>
<comment type="caution">
    <text evidence="4">The sequence shown here is derived from an EMBL/GenBank/DDBJ whole genome shotgun (WGS) entry which is preliminary data.</text>
</comment>
<keyword evidence="3" id="KW-0472">Membrane</keyword>
<organism evidence="4 5">
    <name type="scientific">Granulicatella seriolae</name>
    <dbReference type="NCBI Taxonomy" id="2967226"/>
    <lineage>
        <taxon>Bacteria</taxon>
        <taxon>Bacillati</taxon>
        <taxon>Bacillota</taxon>
        <taxon>Bacilli</taxon>
        <taxon>Lactobacillales</taxon>
        <taxon>Carnobacteriaceae</taxon>
        <taxon>Granulicatella</taxon>
    </lineage>
</organism>
<feature type="compositionally biased region" description="Low complexity" evidence="2">
    <location>
        <begin position="167"/>
        <end position="187"/>
    </location>
</feature>
<sequence>MNNFEEKANNQDSKSKLKKGFMSMSKRDQKLLIGVLILLVAVGCYLVIDNLLTKNRELTEENNQVQFELLQNMTKINQKASLQDSLDKLNRQTHDKAVNYYGTTNQGEFIYLIDKFIVDSGIVLKSVSFNETEKIEIKPGELPAKEESKADEKQSIQGEAIPTQTLAETASSDSSATESSNTEETASQNEEVVKEEFTYETQNIRQMTANIEFVGTYSQILKLLELIDLNDKTIVSSQLTLKHGDKVIETVDGESQDSKMDGTILLRFYQVVDVEKYVEKPASKVDALAIPFATVHSPFMRQSWGVSKVANGQASGSDAIGLSPGPNTTTSTVTAMGNNSSGYSNSYLEALLPSYLDWLNQNNGAKPSLVANMSSTTVYRFDTPLKLVGIGSGELIDSPVDHSDKKEGIGSNLITLPTQEKSTLFEMEFPEPLVTLNKVPTNISFALYSQEQWSGGLGMIVENSNKEKFYLELLSPVDFSGWMEISFNPESIDKFTYPVTIKGFYFENPAKTQGIFKLDNLAVHYLTTN</sequence>
<keyword evidence="3" id="KW-0812">Transmembrane</keyword>
<keyword evidence="1" id="KW-0175">Coiled coil</keyword>
<feature type="transmembrane region" description="Helical" evidence="3">
    <location>
        <begin position="31"/>
        <end position="48"/>
    </location>
</feature>
<evidence type="ECO:0000256" key="3">
    <source>
        <dbReference type="SAM" id="Phobius"/>
    </source>
</evidence>
<dbReference type="RefSeq" id="WP_256944337.1">
    <property type="nucleotide sequence ID" value="NZ_JANHNZ010000001.1"/>
</dbReference>
<feature type="region of interest" description="Disordered" evidence="2">
    <location>
        <begin position="140"/>
        <end position="193"/>
    </location>
</feature>
<protein>
    <submittedName>
        <fullName evidence="4">Uncharacterized protein</fullName>
    </submittedName>
</protein>
<name>A0ABT1WL24_9LACT</name>
<proteinExistence type="predicted"/>
<accession>A0ABT1WL24</accession>
<dbReference type="Proteomes" id="UP001059480">
    <property type="component" value="Unassembled WGS sequence"/>
</dbReference>
<feature type="coiled-coil region" evidence="1">
    <location>
        <begin position="48"/>
        <end position="92"/>
    </location>
</feature>
<evidence type="ECO:0000313" key="4">
    <source>
        <dbReference type="EMBL" id="MCQ9209231.1"/>
    </source>
</evidence>
<keyword evidence="3" id="KW-1133">Transmembrane helix</keyword>